<dbReference type="Gene3D" id="3.40.50.300">
    <property type="entry name" value="P-loop containing nucleotide triphosphate hydrolases"/>
    <property type="match status" value="1"/>
</dbReference>
<dbReference type="SUPFAM" id="SSF52540">
    <property type="entry name" value="P-loop containing nucleoside triphosphate hydrolases"/>
    <property type="match status" value="1"/>
</dbReference>
<comment type="similarity">
    <text evidence="5">Belongs to the AAA ATPase family. AFG2 subfamily.</text>
</comment>
<dbReference type="SMART" id="SM00382">
    <property type="entry name" value="AAA"/>
    <property type="match status" value="1"/>
</dbReference>
<evidence type="ECO:0000256" key="2">
    <source>
        <dbReference type="ARBA" id="ARBA00022490"/>
    </source>
</evidence>
<dbReference type="AlphaFoldDB" id="A0A3P7IMN3"/>
<dbReference type="GO" id="GO:0016558">
    <property type="term" value="P:protein import into peroxisome matrix"/>
    <property type="evidence" value="ECO:0007669"/>
    <property type="project" value="TreeGrafter"/>
</dbReference>
<keyword evidence="2" id="KW-0963">Cytoplasm</keyword>
<evidence type="ECO:0000256" key="3">
    <source>
        <dbReference type="ARBA" id="ARBA00022741"/>
    </source>
</evidence>
<evidence type="ECO:0000256" key="4">
    <source>
        <dbReference type="ARBA" id="ARBA00022840"/>
    </source>
</evidence>
<dbReference type="InterPro" id="IPR003959">
    <property type="entry name" value="ATPase_AAA_core"/>
</dbReference>
<dbReference type="InterPro" id="IPR003960">
    <property type="entry name" value="ATPase_AAA_CS"/>
</dbReference>
<sequence>MSPYPPVLKCDVDLALAHSRLVANVISKTRDDAKVTFKDVGGMRKEKDRLVEILIWPSKLIATTRVYSDIFRSYAVQIGKGVLLHGPSGCGKTLLARAIATESKFSCIFVKGPELLSKYIGSSEENVRSVFERARASAPSIIIFDELDSLAPRRGNDATGVTDRVVNQLLTEMDGAEGLEGVFVIGCTNRMDLIDPALLRPGRFDHLLECGVPGKVCCRNEVSMIFNQLK</sequence>
<dbReference type="PANTHER" id="PTHR23077">
    <property type="entry name" value="AAA-FAMILY ATPASE"/>
    <property type="match status" value="1"/>
</dbReference>
<keyword evidence="3 6" id="KW-0547">Nucleotide-binding</keyword>
<evidence type="ECO:0000256" key="1">
    <source>
        <dbReference type="ARBA" id="ARBA00004496"/>
    </source>
</evidence>
<dbReference type="InterPro" id="IPR027417">
    <property type="entry name" value="P-loop_NTPase"/>
</dbReference>
<dbReference type="PROSITE" id="PS00674">
    <property type="entry name" value="AAA"/>
    <property type="match status" value="1"/>
</dbReference>
<keyword evidence="9" id="KW-1185">Reference proteome</keyword>
<dbReference type="PANTHER" id="PTHR23077:SF12">
    <property type="entry name" value="PEROXISOMAL ATPASE PEX1"/>
    <property type="match status" value="1"/>
</dbReference>
<dbReference type="GO" id="GO:0005778">
    <property type="term" value="C:peroxisomal membrane"/>
    <property type="evidence" value="ECO:0007669"/>
    <property type="project" value="TreeGrafter"/>
</dbReference>
<evidence type="ECO:0000256" key="6">
    <source>
        <dbReference type="RuleBase" id="RU003651"/>
    </source>
</evidence>
<organism evidence="8 9">
    <name type="scientific">Strongylus vulgaris</name>
    <name type="common">Blood worm</name>
    <dbReference type="NCBI Taxonomy" id="40348"/>
    <lineage>
        <taxon>Eukaryota</taxon>
        <taxon>Metazoa</taxon>
        <taxon>Ecdysozoa</taxon>
        <taxon>Nematoda</taxon>
        <taxon>Chromadorea</taxon>
        <taxon>Rhabditida</taxon>
        <taxon>Rhabditina</taxon>
        <taxon>Rhabditomorpha</taxon>
        <taxon>Strongyloidea</taxon>
        <taxon>Strongylidae</taxon>
        <taxon>Strongylus</taxon>
    </lineage>
</organism>
<dbReference type="Proteomes" id="UP000270094">
    <property type="component" value="Unassembled WGS sequence"/>
</dbReference>
<name>A0A3P7IMN3_STRVU</name>
<evidence type="ECO:0000313" key="9">
    <source>
        <dbReference type="Proteomes" id="UP000270094"/>
    </source>
</evidence>
<dbReference type="Pfam" id="PF00004">
    <property type="entry name" value="AAA"/>
    <property type="match status" value="1"/>
</dbReference>
<dbReference type="GO" id="GO:0005524">
    <property type="term" value="F:ATP binding"/>
    <property type="evidence" value="ECO:0007669"/>
    <property type="project" value="UniProtKB-KW"/>
</dbReference>
<dbReference type="InterPro" id="IPR050168">
    <property type="entry name" value="AAA_ATPase_domain"/>
</dbReference>
<dbReference type="InterPro" id="IPR003593">
    <property type="entry name" value="AAA+_ATPase"/>
</dbReference>
<keyword evidence="4 6" id="KW-0067">ATP-binding</keyword>
<accession>A0A3P7IMN3</accession>
<evidence type="ECO:0000313" key="8">
    <source>
        <dbReference type="EMBL" id="VDM74280.1"/>
    </source>
</evidence>
<gene>
    <name evidence="8" type="ORF">SVUK_LOCUS9278</name>
</gene>
<reference evidence="8 9" key="1">
    <citation type="submission" date="2018-11" db="EMBL/GenBank/DDBJ databases">
        <authorList>
            <consortium name="Pathogen Informatics"/>
        </authorList>
    </citation>
    <scope>NUCLEOTIDE SEQUENCE [LARGE SCALE GENOMIC DNA]</scope>
</reference>
<evidence type="ECO:0000256" key="5">
    <source>
        <dbReference type="ARBA" id="ARBA00061477"/>
    </source>
</evidence>
<dbReference type="FunFam" id="3.40.50.300:FF:000567">
    <property type="entry name" value="ATPase, AAA family protein"/>
    <property type="match status" value="1"/>
</dbReference>
<feature type="domain" description="AAA+ ATPase" evidence="7">
    <location>
        <begin position="78"/>
        <end position="214"/>
    </location>
</feature>
<proteinExistence type="inferred from homology"/>
<evidence type="ECO:0000259" key="7">
    <source>
        <dbReference type="SMART" id="SM00382"/>
    </source>
</evidence>
<dbReference type="GO" id="GO:0016887">
    <property type="term" value="F:ATP hydrolysis activity"/>
    <property type="evidence" value="ECO:0007669"/>
    <property type="project" value="InterPro"/>
</dbReference>
<comment type="subcellular location">
    <subcellularLocation>
        <location evidence="1">Cytoplasm</location>
    </subcellularLocation>
</comment>
<protein>
    <recommendedName>
        <fullName evidence="7">AAA+ ATPase domain-containing protein</fullName>
    </recommendedName>
</protein>
<dbReference type="OrthoDB" id="2187at2759"/>
<dbReference type="EMBL" id="UYYB01094434">
    <property type="protein sequence ID" value="VDM74280.1"/>
    <property type="molecule type" value="Genomic_DNA"/>
</dbReference>
<dbReference type="GO" id="GO:0005829">
    <property type="term" value="C:cytosol"/>
    <property type="evidence" value="ECO:0007669"/>
    <property type="project" value="TreeGrafter"/>
</dbReference>